<organism evidence="2 3">
    <name type="scientific">Paenibacillus algicola</name>
    <dbReference type="NCBI Taxonomy" id="2565926"/>
    <lineage>
        <taxon>Bacteria</taxon>
        <taxon>Bacillati</taxon>
        <taxon>Bacillota</taxon>
        <taxon>Bacilli</taxon>
        <taxon>Bacillales</taxon>
        <taxon>Paenibacillaceae</taxon>
        <taxon>Paenibacillus</taxon>
    </lineage>
</organism>
<name>A0A4V1G3T3_9BACL</name>
<evidence type="ECO:0000256" key="1">
    <source>
        <dbReference type="SAM" id="Phobius"/>
    </source>
</evidence>
<proteinExistence type="predicted"/>
<sequence>MFITGMMIYKKLNPSKNAMSVFAALYPISLIAFLFII</sequence>
<keyword evidence="1" id="KW-0812">Transmembrane</keyword>
<evidence type="ECO:0000313" key="2">
    <source>
        <dbReference type="EMBL" id="QCT02294.1"/>
    </source>
</evidence>
<keyword evidence="3" id="KW-1185">Reference proteome</keyword>
<keyword evidence="1" id="KW-0472">Membrane</keyword>
<dbReference type="AlphaFoldDB" id="A0A4V1G3T3"/>
<accession>A0A4V1G3T3</accession>
<dbReference type="EMBL" id="CP040396">
    <property type="protein sequence ID" value="QCT02294.1"/>
    <property type="molecule type" value="Genomic_DNA"/>
</dbReference>
<feature type="transmembrane region" description="Helical" evidence="1">
    <location>
        <begin position="20"/>
        <end position="36"/>
    </location>
</feature>
<dbReference type="KEGG" id="palo:E6C60_1578"/>
<protein>
    <submittedName>
        <fullName evidence="2">Uncharacterized protein</fullName>
    </submittedName>
</protein>
<keyword evidence="1" id="KW-1133">Transmembrane helix</keyword>
<gene>
    <name evidence="2" type="ORF">E6C60_1578</name>
</gene>
<reference evidence="2 3" key="1">
    <citation type="submission" date="2019-05" db="EMBL/GenBank/DDBJ databases">
        <authorList>
            <person name="Chen C."/>
        </authorList>
    </citation>
    <scope>NUCLEOTIDE SEQUENCE [LARGE SCALE GENOMIC DNA]</scope>
    <source>
        <strain evidence="2 3">HB172198</strain>
    </source>
</reference>
<evidence type="ECO:0000313" key="3">
    <source>
        <dbReference type="Proteomes" id="UP000300879"/>
    </source>
</evidence>
<dbReference type="Proteomes" id="UP000300879">
    <property type="component" value="Chromosome"/>
</dbReference>